<name>A0A8T2NT69_9TELE</name>
<gene>
    <name evidence="2" type="ORF">JZ751_016793</name>
</gene>
<organism evidence="2 3">
    <name type="scientific">Albula glossodonta</name>
    <name type="common">roundjaw bonefish</name>
    <dbReference type="NCBI Taxonomy" id="121402"/>
    <lineage>
        <taxon>Eukaryota</taxon>
        <taxon>Metazoa</taxon>
        <taxon>Chordata</taxon>
        <taxon>Craniata</taxon>
        <taxon>Vertebrata</taxon>
        <taxon>Euteleostomi</taxon>
        <taxon>Actinopterygii</taxon>
        <taxon>Neopterygii</taxon>
        <taxon>Teleostei</taxon>
        <taxon>Albuliformes</taxon>
        <taxon>Albulidae</taxon>
        <taxon>Albula</taxon>
    </lineage>
</organism>
<comment type="caution">
    <text evidence="2">The sequence shown here is derived from an EMBL/GenBank/DDBJ whole genome shotgun (WGS) entry which is preliminary data.</text>
</comment>
<dbReference type="Proteomes" id="UP000824540">
    <property type="component" value="Unassembled WGS sequence"/>
</dbReference>
<proteinExistence type="predicted"/>
<accession>A0A8T2NT69</accession>
<sequence>MSVSMDQTSWTWKRGAERACRQGVRRASSAEVLAPGCDARPGLIEARADPFHLVAHASACLLKTCGVGHGAPAPLQGPALGHCPSSINGRPTFSVLPPSCLALSVLSRSGVWERDSCAAGLCEVQAVLLREEPGFHMPSGPVTLLKRNFIFSLKTFPSHVRSVQRTPLQESHRKNMNTNFGGESGLNRVMTHSNRHTSDKMMEVSMCDSNGERE</sequence>
<dbReference type="EMBL" id="JAFBMS010000029">
    <property type="protein sequence ID" value="KAG9342291.1"/>
    <property type="molecule type" value="Genomic_DNA"/>
</dbReference>
<feature type="region of interest" description="Disordered" evidence="1">
    <location>
        <begin position="164"/>
        <end position="188"/>
    </location>
</feature>
<keyword evidence="3" id="KW-1185">Reference proteome</keyword>
<reference evidence="2" key="1">
    <citation type="thesis" date="2021" institute="BYU ScholarsArchive" country="Provo, UT, USA">
        <title>Applications of and Algorithms for Genome Assembly and Genomic Analyses with an Emphasis on Marine Teleosts.</title>
        <authorList>
            <person name="Pickett B.D."/>
        </authorList>
    </citation>
    <scope>NUCLEOTIDE SEQUENCE</scope>
    <source>
        <strain evidence="2">HI-2016</strain>
    </source>
</reference>
<protein>
    <submittedName>
        <fullName evidence="2">Uncharacterized protein</fullName>
    </submittedName>
</protein>
<evidence type="ECO:0000313" key="3">
    <source>
        <dbReference type="Proteomes" id="UP000824540"/>
    </source>
</evidence>
<evidence type="ECO:0000256" key="1">
    <source>
        <dbReference type="SAM" id="MobiDB-lite"/>
    </source>
</evidence>
<evidence type="ECO:0000313" key="2">
    <source>
        <dbReference type="EMBL" id="KAG9342291.1"/>
    </source>
</evidence>
<dbReference type="AlphaFoldDB" id="A0A8T2NT69"/>